<proteinExistence type="predicted"/>
<feature type="region of interest" description="Disordered" evidence="1">
    <location>
        <begin position="1"/>
        <end position="26"/>
    </location>
</feature>
<gene>
    <name evidence="2" type="primary">Acey_s0005.g2408</name>
    <name evidence="2" type="ORF">Y032_0005g2408</name>
</gene>
<accession>A0A016VTJ0</accession>
<comment type="caution">
    <text evidence="2">The sequence shown here is derived from an EMBL/GenBank/DDBJ whole genome shotgun (WGS) entry which is preliminary data.</text>
</comment>
<evidence type="ECO:0000256" key="1">
    <source>
        <dbReference type="SAM" id="MobiDB-lite"/>
    </source>
</evidence>
<dbReference type="Proteomes" id="UP000024635">
    <property type="component" value="Unassembled WGS sequence"/>
</dbReference>
<evidence type="ECO:0000313" key="2">
    <source>
        <dbReference type="EMBL" id="EYC30033.1"/>
    </source>
</evidence>
<dbReference type="AlphaFoldDB" id="A0A016VTJ0"/>
<keyword evidence="3" id="KW-1185">Reference proteome</keyword>
<evidence type="ECO:0000313" key="3">
    <source>
        <dbReference type="Proteomes" id="UP000024635"/>
    </source>
</evidence>
<protein>
    <submittedName>
        <fullName evidence="2">Uncharacterized protein</fullName>
    </submittedName>
</protein>
<organism evidence="2 3">
    <name type="scientific">Ancylostoma ceylanicum</name>
    <dbReference type="NCBI Taxonomy" id="53326"/>
    <lineage>
        <taxon>Eukaryota</taxon>
        <taxon>Metazoa</taxon>
        <taxon>Ecdysozoa</taxon>
        <taxon>Nematoda</taxon>
        <taxon>Chromadorea</taxon>
        <taxon>Rhabditida</taxon>
        <taxon>Rhabditina</taxon>
        <taxon>Rhabditomorpha</taxon>
        <taxon>Strongyloidea</taxon>
        <taxon>Ancylostomatidae</taxon>
        <taxon>Ancylostomatinae</taxon>
        <taxon>Ancylostoma</taxon>
    </lineage>
</organism>
<sequence>MCCGLGRWSPRNPTLGRGTTDPQQEEKMQKYGLLNSKEESNVQARAMLRERSTKLRGTRLLDKGTCVDRIRQDLICLHEIVEGVERVLEMDLGTGSTANISLISGTFSLKLWQLPIESTRFHNIMSTRAQRFCLDTSFKPWTCLSDGDLVATLFYRVSHNYGDRNKQTYLTHSNIF</sequence>
<name>A0A016VTJ0_9BILA</name>
<reference evidence="3" key="1">
    <citation type="journal article" date="2015" name="Nat. Genet.">
        <title>The genome and transcriptome of the zoonotic hookworm Ancylostoma ceylanicum identify infection-specific gene families.</title>
        <authorList>
            <person name="Schwarz E.M."/>
            <person name="Hu Y."/>
            <person name="Antoshechkin I."/>
            <person name="Miller M.M."/>
            <person name="Sternberg P.W."/>
            <person name="Aroian R.V."/>
        </authorList>
    </citation>
    <scope>NUCLEOTIDE SEQUENCE</scope>
    <source>
        <strain evidence="3">HY135</strain>
    </source>
</reference>
<dbReference type="EMBL" id="JARK01001341">
    <property type="protein sequence ID" value="EYC30033.1"/>
    <property type="molecule type" value="Genomic_DNA"/>
</dbReference>